<keyword evidence="8" id="KW-0012">Acyltransferase</keyword>
<dbReference type="Proteomes" id="UP000465221">
    <property type="component" value="Unassembled WGS sequence"/>
</dbReference>
<gene>
    <name evidence="11" type="ORF">IFM46972_08642</name>
</gene>
<feature type="transmembrane region" description="Helical" evidence="8">
    <location>
        <begin position="96"/>
        <end position="116"/>
    </location>
</feature>
<evidence type="ECO:0000256" key="2">
    <source>
        <dbReference type="ARBA" id="ARBA00022692"/>
    </source>
</evidence>
<dbReference type="AlphaFoldDB" id="A0A8H3PD69"/>
<comment type="similarity">
    <text evidence="8">Belongs to the DHHC palmitoyltransferase family.</text>
</comment>
<evidence type="ECO:0000256" key="7">
    <source>
        <dbReference type="ARBA" id="ARBA00048048"/>
    </source>
</evidence>
<keyword evidence="2 8" id="KW-0812">Transmembrane</keyword>
<comment type="subcellular location">
    <subcellularLocation>
        <location evidence="1">Membrane</location>
        <topology evidence="1">Multi-pass membrane protein</topology>
    </subcellularLocation>
</comment>
<keyword evidence="4 8" id="KW-0472">Membrane</keyword>
<dbReference type="GO" id="GO:0016020">
    <property type="term" value="C:membrane"/>
    <property type="evidence" value="ECO:0007669"/>
    <property type="project" value="UniProtKB-SubCell"/>
</dbReference>
<evidence type="ECO:0000313" key="12">
    <source>
        <dbReference type="Proteomes" id="UP000465221"/>
    </source>
</evidence>
<organism evidence="11 12">
    <name type="scientific">Aspergillus udagawae</name>
    <dbReference type="NCBI Taxonomy" id="91492"/>
    <lineage>
        <taxon>Eukaryota</taxon>
        <taxon>Fungi</taxon>
        <taxon>Dikarya</taxon>
        <taxon>Ascomycota</taxon>
        <taxon>Pezizomycotina</taxon>
        <taxon>Eurotiomycetes</taxon>
        <taxon>Eurotiomycetidae</taxon>
        <taxon>Eurotiales</taxon>
        <taxon>Aspergillaceae</taxon>
        <taxon>Aspergillus</taxon>
        <taxon>Aspergillus subgen. Fumigati</taxon>
    </lineage>
</organism>
<evidence type="ECO:0000256" key="5">
    <source>
        <dbReference type="ARBA" id="ARBA00023139"/>
    </source>
</evidence>
<keyword evidence="3 8" id="KW-1133">Transmembrane helix</keyword>
<name>A0A8H3PD69_9EURO</name>
<dbReference type="GO" id="GO:0019706">
    <property type="term" value="F:protein-cysteine S-palmitoyltransferase activity"/>
    <property type="evidence" value="ECO:0007669"/>
    <property type="project" value="UniProtKB-EC"/>
</dbReference>
<comment type="caution">
    <text evidence="11">The sequence shown here is derived from an EMBL/GenBank/DDBJ whole genome shotgun (WGS) entry which is preliminary data.</text>
</comment>
<feature type="domain" description="Palmitoyltransferase DHHC" evidence="10">
    <location>
        <begin position="82"/>
        <end position="166"/>
    </location>
</feature>
<reference evidence="11 12" key="1">
    <citation type="submission" date="2020-01" db="EMBL/GenBank/DDBJ databases">
        <title>Draft genome sequence of Aspergillus udagawae IFM 46972.</title>
        <authorList>
            <person name="Takahashi H."/>
            <person name="Yaguchi T."/>
        </authorList>
    </citation>
    <scope>NUCLEOTIDE SEQUENCE [LARGE SCALE GENOMIC DNA]</scope>
    <source>
        <strain evidence="11 12">IFM 46972</strain>
    </source>
</reference>
<dbReference type="EC" id="2.3.1.225" evidence="8"/>
<evidence type="ECO:0000259" key="10">
    <source>
        <dbReference type="Pfam" id="PF01529"/>
    </source>
</evidence>
<keyword evidence="5" id="KW-0564">Palmitate</keyword>
<evidence type="ECO:0000256" key="1">
    <source>
        <dbReference type="ARBA" id="ARBA00004141"/>
    </source>
</evidence>
<evidence type="ECO:0000256" key="8">
    <source>
        <dbReference type="RuleBase" id="RU079119"/>
    </source>
</evidence>
<protein>
    <recommendedName>
        <fullName evidence="8">Palmitoyltransferase</fullName>
        <ecNumber evidence="8">2.3.1.225</ecNumber>
    </recommendedName>
</protein>
<evidence type="ECO:0000256" key="4">
    <source>
        <dbReference type="ARBA" id="ARBA00023136"/>
    </source>
</evidence>
<evidence type="ECO:0000256" key="6">
    <source>
        <dbReference type="ARBA" id="ARBA00023288"/>
    </source>
</evidence>
<comment type="catalytic activity">
    <reaction evidence="7 8">
        <text>L-cysteinyl-[protein] + hexadecanoyl-CoA = S-hexadecanoyl-L-cysteinyl-[protein] + CoA</text>
        <dbReference type="Rhea" id="RHEA:36683"/>
        <dbReference type="Rhea" id="RHEA-COMP:10131"/>
        <dbReference type="Rhea" id="RHEA-COMP:11032"/>
        <dbReference type="ChEBI" id="CHEBI:29950"/>
        <dbReference type="ChEBI" id="CHEBI:57287"/>
        <dbReference type="ChEBI" id="CHEBI:57379"/>
        <dbReference type="ChEBI" id="CHEBI:74151"/>
        <dbReference type="EC" id="2.3.1.225"/>
    </reaction>
</comment>
<proteinExistence type="inferred from homology"/>
<feature type="transmembrane region" description="Helical" evidence="8">
    <location>
        <begin position="128"/>
        <end position="158"/>
    </location>
</feature>
<keyword evidence="8 11" id="KW-0808">Transferase</keyword>
<feature type="compositionally biased region" description="Basic residues" evidence="9">
    <location>
        <begin position="305"/>
        <end position="316"/>
    </location>
</feature>
<keyword evidence="6" id="KW-0449">Lipoprotein</keyword>
<comment type="domain">
    <text evidence="8">The DHHC domain is required for palmitoyltransferase activity.</text>
</comment>
<evidence type="ECO:0000256" key="3">
    <source>
        <dbReference type="ARBA" id="ARBA00022989"/>
    </source>
</evidence>
<sequence>MREQRHTLWMQKDWRASTPKMSLYVSRMGGRCIAPRAVSSRLTERTTVGRLTDVSARWIIFAREYTAGFCTCKETNLLRRVGGVVSETSFKFFIQFIVYTMFYCIFVLIVFAIYTAELRREAGRTNAHWIVCLALSSLFGFFAFGMTISSVQLAAYNLTTIENLNRRSVVWTLAIRVPRHILSKRWAPTFRTITYPLPPVPPAETEVAREFPVGEQHVFAILQTLPGENPFDLGSPLKNLQQVMGFSLLEWLLPIKQSPCADHSSHESAFALGPVVTRLKKEAGLETPTESESADPAGAEEIPHHGQRRGKHRRRN</sequence>
<dbReference type="Pfam" id="PF01529">
    <property type="entry name" value="DHHC"/>
    <property type="match status" value="1"/>
</dbReference>
<evidence type="ECO:0000256" key="9">
    <source>
        <dbReference type="SAM" id="MobiDB-lite"/>
    </source>
</evidence>
<dbReference type="EMBL" id="BLKC01000076">
    <property type="protein sequence ID" value="GFF48797.1"/>
    <property type="molecule type" value="Genomic_DNA"/>
</dbReference>
<feature type="region of interest" description="Disordered" evidence="9">
    <location>
        <begin position="281"/>
        <end position="316"/>
    </location>
</feature>
<evidence type="ECO:0000313" key="11">
    <source>
        <dbReference type="EMBL" id="GFF48797.1"/>
    </source>
</evidence>
<accession>A0A8H3PD69</accession>
<dbReference type="InterPro" id="IPR001594">
    <property type="entry name" value="Palmitoyltrfase_DHHC"/>
</dbReference>